<keyword evidence="2" id="KW-1185">Reference proteome</keyword>
<reference evidence="1 2" key="1">
    <citation type="submission" date="2024-05" db="EMBL/GenBank/DDBJ databases">
        <title>The nuclear and mitochondrial genome assemblies of Tetragonisca angustula (Apidae: Meliponini), a tiny yet remarkable pollinator in the Neotropics.</title>
        <authorList>
            <person name="Ferrari R."/>
            <person name="Ricardo P.C."/>
            <person name="Dias F.C."/>
            <person name="Araujo N.S."/>
            <person name="Soares D.O."/>
            <person name="Zhou Q.-S."/>
            <person name="Zhu C.-D."/>
            <person name="Coutinho L."/>
            <person name="Airas M.C."/>
            <person name="Batista T.M."/>
        </authorList>
    </citation>
    <scope>NUCLEOTIDE SEQUENCE [LARGE SCALE GENOMIC DNA]</scope>
    <source>
        <strain evidence="1">ASF017062</strain>
        <tissue evidence="1">Abdomen</tissue>
    </source>
</reference>
<sequence>MPGVLVIRWLPVYSCVEDISCVWETHVLWACGYLLAVCRAFLQLVVELLCGGLNVRRCLGDETFEWYRTFDGCSESRMILTRVAIFVSEIE</sequence>
<evidence type="ECO:0000313" key="2">
    <source>
        <dbReference type="Proteomes" id="UP001432146"/>
    </source>
</evidence>
<comment type="caution">
    <text evidence="1">The sequence shown here is derived from an EMBL/GenBank/DDBJ whole genome shotgun (WGS) entry which is preliminary data.</text>
</comment>
<gene>
    <name evidence="1" type="ORF">QLX08_002864</name>
</gene>
<accession>A0AAW1ABT3</accession>
<proteinExistence type="predicted"/>
<dbReference type="AlphaFoldDB" id="A0AAW1ABT3"/>
<evidence type="ECO:0000313" key="1">
    <source>
        <dbReference type="EMBL" id="KAK9306491.1"/>
    </source>
</evidence>
<organism evidence="1 2">
    <name type="scientific">Tetragonisca angustula</name>
    <dbReference type="NCBI Taxonomy" id="166442"/>
    <lineage>
        <taxon>Eukaryota</taxon>
        <taxon>Metazoa</taxon>
        <taxon>Ecdysozoa</taxon>
        <taxon>Arthropoda</taxon>
        <taxon>Hexapoda</taxon>
        <taxon>Insecta</taxon>
        <taxon>Pterygota</taxon>
        <taxon>Neoptera</taxon>
        <taxon>Endopterygota</taxon>
        <taxon>Hymenoptera</taxon>
        <taxon>Apocrita</taxon>
        <taxon>Aculeata</taxon>
        <taxon>Apoidea</taxon>
        <taxon>Anthophila</taxon>
        <taxon>Apidae</taxon>
        <taxon>Tetragonisca</taxon>
    </lineage>
</organism>
<dbReference type="EMBL" id="JAWNGG020000040">
    <property type="protein sequence ID" value="KAK9306491.1"/>
    <property type="molecule type" value="Genomic_DNA"/>
</dbReference>
<dbReference type="Proteomes" id="UP001432146">
    <property type="component" value="Unassembled WGS sequence"/>
</dbReference>
<protein>
    <submittedName>
        <fullName evidence="1">Uncharacterized protein</fullName>
    </submittedName>
</protein>
<name>A0AAW1ABT3_9HYME</name>